<feature type="transmembrane region" description="Helical" evidence="1">
    <location>
        <begin position="44"/>
        <end position="64"/>
    </location>
</feature>
<feature type="transmembrane region" description="Helical" evidence="1">
    <location>
        <begin position="101"/>
        <end position="120"/>
    </location>
</feature>
<evidence type="ECO:0000313" key="2">
    <source>
        <dbReference type="EMBL" id="MDO6361750.1"/>
    </source>
</evidence>
<keyword evidence="1" id="KW-0812">Transmembrane</keyword>
<organism evidence="2 3">
    <name type="scientific">Lactobacillus paragasseri</name>
    <dbReference type="NCBI Taxonomy" id="2107999"/>
    <lineage>
        <taxon>Bacteria</taxon>
        <taxon>Bacillati</taxon>
        <taxon>Bacillota</taxon>
        <taxon>Bacilli</taxon>
        <taxon>Lactobacillales</taxon>
        <taxon>Lactobacillaceae</taxon>
        <taxon>Lactobacillus</taxon>
    </lineage>
</organism>
<gene>
    <name evidence="2" type="ORF">Q4436_06395</name>
</gene>
<dbReference type="Proteomes" id="UP001169713">
    <property type="component" value="Unassembled WGS sequence"/>
</dbReference>
<keyword evidence="1" id="KW-0472">Membrane</keyword>
<evidence type="ECO:0000313" key="3">
    <source>
        <dbReference type="Proteomes" id="UP001169713"/>
    </source>
</evidence>
<name>A0ABD5A285_9LACO</name>
<sequence length="188" mass="21675">MSRIDDKRWIELAKRKKQDKYFGFISLLIVVMMVFFTVKNIGWLLTFIVVAVILYFWIDVEQMLEDSKVISRTQKIIFIILGTIYELMSIIFAFVNLDFLLVAFGIVSAGYLGFKTNAVLRKDLKNKNLKFADSMIATFLGIVVASLVVALAPRDILWLFLLIFALAYNLLHLIVRIKVEQDGTNREL</sequence>
<evidence type="ECO:0000256" key="1">
    <source>
        <dbReference type="SAM" id="Phobius"/>
    </source>
</evidence>
<dbReference type="EMBL" id="JAUONS010000004">
    <property type="protein sequence ID" value="MDO6361750.1"/>
    <property type="molecule type" value="Genomic_DNA"/>
</dbReference>
<comment type="caution">
    <text evidence="2">The sequence shown here is derived from an EMBL/GenBank/DDBJ whole genome shotgun (WGS) entry which is preliminary data.</text>
</comment>
<reference evidence="2" key="1">
    <citation type="submission" date="2023-07" db="EMBL/GenBank/DDBJ databases">
        <title>Whole Genome Sequencing of Colonoscopy isolates.</title>
        <authorList>
            <person name="Surve S.V."/>
            <person name="Valls R.A."/>
            <person name="Barrak K.E."/>
            <person name="Gardner T.B."/>
            <person name="O'Toole G.A."/>
        </authorList>
    </citation>
    <scope>NUCLEOTIDE SEQUENCE</scope>
    <source>
        <strain evidence="2">GP0003</strain>
    </source>
</reference>
<feature type="transmembrane region" description="Helical" evidence="1">
    <location>
        <begin position="21"/>
        <end position="38"/>
    </location>
</feature>
<feature type="transmembrane region" description="Helical" evidence="1">
    <location>
        <begin position="132"/>
        <end position="150"/>
    </location>
</feature>
<dbReference type="AlphaFoldDB" id="A0ABD5A285"/>
<feature type="transmembrane region" description="Helical" evidence="1">
    <location>
        <begin position="76"/>
        <end position="95"/>
    </location>
</feature>
<accession>A0ABD5A285</accession>
<feature type="transmembrane region" description="Helical" evidence="1">
    <location>
        <begin position="156"/>
        <end position="175"/>
    </location>
</feature>
<keyword evidence="1" id="KW-1133">Transmembrane helix</keyword>
<proteinExistence type="predicted"/>
<protein>
    <submittedName>
        <fullName evidence="2">Beta-carotene 15,15'-monooxygenase</fullName>
    </submittedName>
</protein>